<dbReference type="EMBL" id="GGEC01060888">
    <property type="protein sequence ID" value="MBX41372.1"/>
    <property type="molecule type" value="Transcribed_RNA"/>
</dbReference>
<evidence type="ECO:0000313" key="2">
    <source>
        <dbReference type="EMBL" id="MBX41372.1"/>
    </source>
</evidence>
<sequence length="72" mass="8478">MSTIFCEQSNEHRHGRVAPIPPIHRHRPRLLLPSGQAHFRRRFFQGRQSLHFPQLRPPESRPAQPRQCLPPS</sequence>
<name>A0A2P2NFX4_RHIMU</name>
<dbReference type="AlphaFoldDB" id="A0A2P2NFX4"/>
<evidence type="ECO:0000256" key="1">
    <source>
        <dbReference type="SAM" id="MobiDB-lite"/>
    </source>
</evidence>
<reference evidence="2" key="1">
    <citation type="submission" date="2018-02" db="EMBL/GenBank/DDBJ databases">
        <title>Rhizophora mucronata_Transcriptome.</title>
        <authorList>
            <person name="Meera S.P."/>
            <person name="Sreeshan A."/>
            <person name="Augustine A."/>
        </authorList>
    </citation>
    <scope>NUCLEOTIDE SEQUENCE</scope>
    <source>
        <tissue evidence="2">Leaf</tissue>
    </source>
</reference>
<organism evidence="2">
    <name type="scientific">Rhizophora mucronata</name>
    <name type="common">Asiatic mangrove</name>
    <dbReference type="NCBI Taxonomy" id="61149"/>
    <lineage>
        <taxon>Eukaryota</taxon>
        <taxon>Viridiplantae</taxon>
        <taxon>Streptophyta</taxon>
        <taxon>Embryophyta</taxon>
        <taxon>Tracheophyta</taxon>
        <taxon>Spermatophyta</taxon>
        <taxon>Magnoliopsida</taxon>
        <taxon>eudicotyledons</taxon>
        <taxon>Gunneridae</taxon>
        <taxon>Pentapetalae</taxon>
        <taxon>rosids</taxon>
        <taxon>fabids</taxon>
        <taxon>Malpighiales</taxon>
        <taxon>Rhizophoraceae</taxon>
        <taxon>Rhizophora</taxon>
    </lineage>
</organism>
<feature type="region of interest" description="Disordered" evidence="1">
    <location>
        <begin position="1"/>
        <end position="22"/>
    </location>
</feature>
<accession>A0A2P2NFX4</accession>
<protein>
    <submittedName>
        <fullName evidence="2">Acyl-CoA-binding domain-containing protein 1 isoform X2</fullName>
    </submittedName>
</protein>
<feature type="region of interest" description="Disordered" evidence="1">
    <location>
        <begin position="50"/>
        <end position="72"/>
    </location>
</feature>
<proteinExistence type="predicted"/>